<dbReference type="Proteomes" id="UP000053424">
    <property type="component" value="Unassembled WGS sequence"/>
</dbReference>
<name>A0A0C3CU20_HEBCY</name>
<dbReference type="EMBL" id="KN831769">
    <property type="protein sequence ID" value="KIM47386.1"/>
    <property type="molecule type" value="Genomic_DNA"/>
</dbReference>
<proteinExistence type="predicted"/>
<gene>
    <name evidence="1" type="ORF">M413DRAFT_199203</name>
</gene>
<evidence type="ECO:0000313" key="1">
    <source>
        <dbReference type="EMBL" id="KIM47386.1"/>
    </source>
</evidence>
<sequence>MRMEVFTRIVNLLELPSLKSCSFGAHFWENIIAADAIAFLMRFGSCLTTFELHQDEGAPFEDVEQLLHAAPHIQCLTFTGYGLSLVVDKVLERLSASPPSHVTSQTGDNAGFLSKLQNLEYYSGPELNAWACIPLIFQSPHRNLLGLNLEPGAVIISDEVSNELVQLVDQGIKLRIYDVSRRLSTGI</sequence>
<protein>
    <recommendedName>
        <fullName evidence="3">F-box domain-containing protein</fullName>
    </recommendedName>
</protein>
<evidence type="ECO:0008006" key="3">
    <source>
        <dbReference type="Google" id="ProtNLM"/>
    </source>
</evidence>
<reference evidence="1 2" key="1">
    <citation type="submission" date="2014-04" db="EMBL/GenBank/DDBJ databases">
        <authorList>
            <consortium name="DOE Joint Genome Institute"/>
            <person name="Kuo A."/>
            <person name="Gay G."/>
            <person name="Dore J."/>
            <person name="Kohler A."/>
            <person name="Nagy L.G."/>
            <person name="Floudas D."/>
            <person name="Copeland A."/>
            <person name="Barry K.W."/>
            <person name="Cichocki N."/>
            <person name="Veneault-Fourrey C."/>
            <person name="LaButti K."/>
            <person name="Lindquist E.A."/>
            <person name="Lipzen A."/>
            <person name="Lundell T."/>
            <person name="Morin E."/>
            <person name="Murat C."/>
            <person name="Sun H."/>
            <person name="Tunlid A."/>
            <person name="Henrissat B."/>
            <person name="Grigoriev I.V."/>
            <person name="Hibbett D.S."/>
            <person name="Martin F."/>
            <person name="Nordberg H.P."/>
            <person name="Cantor M.N."/>
            <person name="Hua S.X."/>
        </authorList>
    </citation>
    <scope>NUCLEOTIDE SEQUENCE [LARGE SCALE GENOMIC DNA]</scope>
    <source>
        <strain evidence="2">h7</strain>
    </source>
</reference>
<dbReference type="AlphaFoldDB" id="A0A0C3CU20"/>
<reference evidence="2" key="2">
    <citation type="submission" date="2015-01" db="EMBL/GenBank/DDBJ databases">
        <title>Evolutionary Origins and Diversification of the Mycorrhizal Mutualists.</title>
        <authorList>
            <consortium name="DOE Joint Genome Institute"/>
            <consortium name="Mycorrhizal Genomics Consortium"/>
            <person name="Kohler A."/>
            <person name="Kuo A."/>
            <person name="Nagy L.G."/>
            <person name="Floudas D."/>
            <person name="Copeland A."/>
            <person name="Barry K.W."/>
            <person name="Cichocki N."/>
            <person name="Veneault-Fourrey C."/>
            <person name="LaButti K."/>
            <person name="Lindquist E.A."/>
            <person name="Lipzen A."/>
            <person name="Lundell T."/>
            <person name="Morin E."/>
            <person name="Murat C."/>
            <person name="Riley R."/>
            <person name="Ohm R."/>
            <person name="Sun H."/>
            <person name="Tunlid A."/>
            <person name="Henrissat B."/>
            <person name="Grigoriev I.V."/>
            <person name="Hibbett D.S."/>
            <person name="Martin F."/>
        </authorList>
    </citation>
    <scope>NUCLEOTIDE SEQUENCE [LARGE SCALE GENOMIC DNA]</scope>
    <source>
        <strain evidence="2">h7</strain>
    </source>
</reference>
<keyword evidence="2" id="KW-1185">Reference proteome</keyword>
<dbReference type="HOGENOM" id="CLU_093918_0_0_1"/>
<accession>A0A0C3CU20</accession>
<evidence type="ECO:0000313" key="2">
    <source>
        <dbReference type="Proteomes" id="UP000053424"/>
    </source>
</evidence>
<organism evidence="1 2">
    <name type="scientific">Hebeloma cylindrosporum</name>
    <dbReference type="NCBI Taxonomy" id="76867"/>
    <lineage>
        <taxon>Eukaryota</taxon>
        <taxon>Fungi</taxon>
        <taxon>Dikarya</taxon>
        <taxon>Basidiomycota</taxon>
        <taxon>Agaricomycotina</taxon>
        <taxon>Agaricomycetes</taxon>
        <taxon>Agaricomycetidae</taxon>
        <taxon>Agaricales</taxon>
        <taxon>Agaricineae</taxon>
        <taxon>Hymenogastraceae</taxon>
        <taxon>Hebeloma</taxon>
    </lineage>
</organism>